<feature type="region of interest" description="Disordered" evidence="2">
    <location>
        <begin position="616"/>
        <end position="760"/>
    </location>
</feature>
<feature type="compositionally biased region" description="Low complexity" evidence="2">
    <location>
        <begin position="631"/>
        <end position="643"/>
    </location>
</feature>
<dbReference type="Proteomes" id="UP001314229">
    <property type="component" value="Unassembled WGS sequence"/>
</dbReference>
<dbReference type="InterPro" id="IPR029063">
    <property type="entry name" value="SAM-dependent_MTases_sf"/>
</dbReference>
<dbReference type="GO" id="GO:0008168">
    <property type="term" value="F:methyltransferase activity"/>
    <property type="evidence" value="ECO:0007669"/>
    <property type="project" value="UniProtKB-KW"/>
</dbReference>
<keyword evidence="5" id="KW-1185">Reference proteome</keyword>
<comment type="caution">
    <text evidence="1">Lacks conserved residue(s) required for the propagation of feature annotation.</text>
</comment>
<dbReference type="SUPFAM" id="SSF53335">
    <property type="entry name" value="S-adenosyl-L-methionine-dependent methyltransferases"/>
    <property type="match status" value="1"/>
</dbReference>
<evidence type="ECO:0000256" key="1">
    <source>
        <dbReference type="PROSITE-ProRule" id="PRU01023"/>
    </source>
</evidence>
<feature type="compositionally biased region" description="Basic residues" evidence="2">
    <location>
        <begin position="620"/>
        <end position="630"/>
    </location>
</feature>
<evidence type="ECO:0000313" key="5">
    <source>
        <dbReference type="Proteomes" id="UP001314229"/>
    </source>
</evidence>
<keyword evidence="1 4" id="KW-0489">Methyltransferase</keyword>
<feature type="binding site" evidence="1">
    <location>
        <position position="407"/>
    </location>
    <ligand>
        <name>S-adenosyl-L-methionine</name>
        <dbReference type="ChEBI" id="CHEBI:59789"/>
    </ligand>
</feature>
<feature type="compositionally biased region" description="Basic and acidic residues" evidence="2">
    <location>
        <begin position="662"/>
        <end position="680"/>
    </location>
</feature>
<feature type="region of interest" description="Disordered" evidence="2">
    <location>
        <begin position="68"/>
        <end position="116"/>
    </location>
</feature>
<keyword evidence="1" id="KW-0808">Transferase</keyword>
<sequence length="899" mass="100160">MLHCSVVSSREQSQPERSVRGLLTVTHVRTVQYEVHNESNCKSTDSCSGCIFEKMSCIAPMSRILNDKVGNSRDEKSSPVTENMFISRQDRSHQRDKKPLSSPLPPLPRVHLSSLSPVSPPSDEVYLQAADIFQRLHTEKSVTHQLLHYAKKTDTALPESGDKTTQRQGYQLAFNTLKYQDLLEDIMMDSCFHTSQHISSDMLPLAMVMLFDFQERRFVLRERSTKEREEPHQEVRDLEINLYRCKTKLAASLARCRVKLNLQSVSCILSASVRTKQHQAKLLPIYAWVNTFKTSLEEVCEALQSDGLCKVQSISDIRESTFCKDLLCPDTLIFSQHLHALLQHSNLTATHTLNIQDRSVCVAVTVLRPLLFDNADVLVAGFFSAMTVAHIAVMAARSGRVLLCGADHTPSQMEEMQELLTQMKIKNVRVLSEAFCSLDEWDTAVQRLKVIIVLPQCSTSALNDPVPTIHCEHGDWDLLQDLSHGSISQSKMQSLTIQQARLLTHALTFAKVQTVVYCTRSVYPQENEQLVKRVLEKAHTHPKLLPFRVNGPIFPDESQSEDTADSKFFRLESSHFTNGCFVARLSRQADPTRVETVQDVLARAAAKGLLGGIIPEQSKAGKKGKSKKNRAASATSKHSSPSSQDRPAQTGRELESGQDLVTHSDHEEQKGEEGIKHKAEEEEEAEDEGGMGQRKRRGLKGRKLKRRSKQTNRFPTISKLLPKSHKKKLKKRKQTHHKRRLQGPTKSKPRRIPRLTLTLISSAKPSSLITAQDMSGTLTSAGKHPSPAPPAPPIPPYTSSKQQAQKQNTEPEHVEKPLADTAKPGSLCKGHMKGVRPEKELKPAGFFLPPISSQTSSSLSSRSGASLSQPPSTALHTQHTCTSASSSSVSLPSLEKLWV</sequence>
<protein>
    <submittedName>
        <fullName evidence="4">Methyltransferase NSUN7</fullName>
    </submittedName>
</protein>
<feature type="region of interest" description="Disordered" evidence="2">
    <location>
        <begin position="777"/>
        <end position="899"/>
    </location>
</feature>
<accession>A0AAV1Q1Z7</accession>
<reference evidence="4 5" key="1">
    <citation type="submission" date="2024-01" db="EMBL/GenBank/DDBJ databases">
        <authorList>
            <person name="Alioto T."/>
            <person name="Alioto T."/>
            <person name="Gomez Garrido J."/>
        </authorList>
    </citation>
    <scope>NUCLEOTIDE SEQUENCE [LARGE SCALE GENOMIC DNA]</scope>
</reference>
<keyword evidence="1" id="KW-0694">RNA-binding</keyword>
<evidence type="ECO:0000259" key="3">
    <source>
        <dbReference type="PROSITE" id="PS51686"/>
    </source>
</evidence>
<dbReference type="AlphaFoldDB" id="A0AAV1Q1Z7"/>
<proteinExistence type="inferred from homology"/>
<organism evidence="4 5">
    <name type="scientific">Scomber scombrus</name>
    <name type="common">Atlantic mackerel</name>
    <name type="synonym">Scomber vernalis</name>
    <dbReference type="NCBI Taxonomy" id="13677"/>
    <lineage>
        <taxon>Eukaryota</taxon>
        <taxon>Metazoa</taxon>
        <taxon>Chordata</taxon>
        <taxon>Craniata</taxon>
        <taxon>Vertebrata</taxon>
        <taxon>Euteleostomi</taxon>
        <taxon>Actinopterygii</taxon>
        <taxon>Neopterygii</taxon>
        <taxon>Teleostei</taxon>
        <taxon>Neoteleostei</taxon>
        <taxon>Acanthomorphata</taxon>
        <taxon>Pelagiaria</taxon>
        <taxon>Scombriformes</taxon>
        <taxon>Scombridae</taxon>
        <taxon>Scomber</taxon>
    </lineage>
</organism>
<dbReference type="PROSITE" id="PS51686">
    <property type="entry name" value="SAM_MT_RSMB_NOP"/>
    <property type="match status" value="1"/>
</dbReference>
<feature type="domain" description="SAM-dependent MTase RsmB/NOP-type" evidence="3">
    <location>
        <begin position="275"/>
        <end position="588"/>
    </location>
</feature>
<dbReference type="GO" id="GO:0003723">
    <property type="term" value="F:RNA binding"/>
    <property type="evidence" value="ECO:0007669"/>
    <property type="project" value="UniProtKB-UniRule"/>
</dbReference>
<dbReference type="PANTHER" id="PTHR14663:SF2">
    <property type="entry name" value="METHYLTRANSFERASE NSUN7-RELATED"/>
    <property type="match status" value="1"/>
</dbReference>
<feature type="compositionally biased region" description="Basic and acidic residues" evidence="2">
    <location>
        <begin position="809"/>
        <end position="818"/>
    </location>
</feature>
<feature type="compositionally biased region" description="Low complexity" evidence="2">
    <location>
        <begin position="848"/>
        <end position="872"/>
    </location>
</feature>
<feature type="compositionally biased region" description="Low complexity" evidence="2">
    <location>
        <begin position="883"/>
        <end position="893"/>
    </location>
</feature>
<dbReference type="InterPro" id="IPR001678">
    <property type="entry name" value="MeTrfase_RsmB-F_NOP2_dom"/>
</dbReference>
<dbReference type="InterPro" id="IPR049561">
    <property type="entry name" value="NSUN5_7_fdxn-like"/>
</dbReference>
<evidence type="ECO:0000256" key="2">
    <source>
        <dbReference type="SAM" id="MobiDB-lite"/>
    </source>
</evidence>
<dbReference type="Gene3D" id="3.40.50.150">
    <property type="entry name" value="Vaccinia Virus protein VP39"/>
    <property type="match status" value="1"/>
</dbReference>
<feature type="compositionally biased region" description="Polar residues" evidence="2">
    <location>
        <begin position="797"/>
        <end position="808"/>
    </location>
</feature>
<evidence type="ECO:0000313" key="4">
    <source>
        <dbReference type="EMBL" id="CAK6978477.1"/>
    </source>
</evidence>
<dbReference type="InterPro" id="IPR042620">
    <property type="entry name" value="NSUN7"/>
</dbReference>
<keyword evidence="1" id="KW-0949">S-adenosyl-L-methionine</keyword>
<feature type="compositionally biased region" description="Basic and acidic residues" evidence="2">
    <location>
        <begin position="88"/>
        <end position="99"/>
    </location>
</feature>
<dbReference type="Gene3D" id="3.30.70.1170">
    <property type="entry name" value="Sun protein, domain 3"/>
    <property type="match status" value="1"/>
</dbReference>
<feature type="compositionally biased region" description="Basic residues" evidence="2">
    <location>
        <begin position="722"/>
        <end position="753"/>
    </location>
</feature>
<comment type="caution">
    <text evidence="4">The sequence shown here is derived from an EMBL/GenBank/DDBJ whole genome shotgun (WGS) entry which is preliminary data.</text>
</comment>
<feature type="compositionally biased region" description="Basic residues" evidence="2">
    <location>
        <begin position="693"/>
        <end position="710"/>
    </location>
</feature>
<dbReference type="Pfam" id="PF21148">
    <property type="entry name" value="NSUN5_fdxn-like"/>
    <property type="match status" value="1"/>
</dbReference>
<dbReference type="EMBL" id="CAWUFR010000489">
    <property type="protein sequence ID" value="CAK6978477.1"/>
    <property type="molecule type" value="Genomic_DNA"/>
</dbReference>
<dbReference type="PANTHER" id="PTHR14663">
    <property type="entry name" value="METHYLTRANSFERASE NSUN7-RELATED"/>
    <property type="match status" value="1"/>
</dbReference>
<name>A0AAV1Q1Z7_SCOSC</name>
<gene>
    <name evidence="4" type="ORF">FSCOSCO3_A010599</name>
</gene>
<feature type="compositionally biased region" description="Pro residues" evidence="2">
    <location>
        <begin position="786"/>
        <end position="796"/>
    </location>
</feature>
<dbReference type="GO" id="GO:0032259">
    <property type="term" value="P:methylation"/>
    <property type="evidence" value="ECO:0007669"/>
    <property type="project" value="UniProtKB-KW"/>
</dbReference>
<comment type="similarity">
    <text evidence="1">Belongs to the class I-like SAM-binding methyltransferase superfamily. RsmB/NOP family.</text>
</comment>